<evidence type="ECO:0000256" key="1">
    <source>
        <dbReference type="SAM" id="MobiDB-lite"/>
    </source>
</evidence>
<comment type="caution">
    <text evidence="2">The sequence shown here is derived from an EMBL/GenBank/DDBJ whole genome shotgun (WGS) entry which is preliminary data.</text>
</comment>
<feature type="region of interest" description="Disordered" evidence="1">
    <location>
        <begin position="1"/>
        <end position="20"/>
    </location>
</feature>
<organism evidence="2 3">
    <name type="scientific">Portunus trituberculatus</name>
    <name type="common">Swimming crab</name>
    <name type="synonym">Neptunus trituberculatus</name>
    <dbReference type="NCBI Taxonomy" id="210409"/>
    <lineage>
        <taxon>Eukaryota</taxon>
        <taxon>Metazoa</taxon>
        <taxon>Ecdysozoa</taxon>
        <taxon>Arthropoda</taxon>
        <taxon>Crustacea</taxon>
        <taxon>Multicrustacea</taxon>
        <taxon>Malacostraca</taxon>
        <taxon>Eumalacostraca</taxon>
        <taxon>Eucarida</taxon>
        <taxon>Decapoda</taxon>
        <taxon>Pleocyemata</taxon>
        <taxon>Brachyura</taxon>
        <taxon>Eubrachyura</taxon>
        <taxon>Portunoidea</taxon>
        <taxon>Portunidae</taxon>
        <taxon>Portuninae</taxon>
        <taxon>Portunus</taxon>
    </lineage>
</organism>
<proteinExistence type="predicted"/>
<protein>
    <submittedName>
        <fullName evidence="2">Uncharacterized protein</fullName>
    </submittedName>
</protein>
<keyword evidence="3" id="KW-1185">Reference proteome</keyword>
<reference evidence="2 3" key="1">
    <citation type="submission" date="2019-05" db="EMBL/GenBank/DDBJ databases">
        <title>Another draft genome of Portunus trituberculatus and its Hox gene families provides insights of decapod evolution.</title>
        <authorList>
            <person name="Jeong J.-H."/>
            <person name="Song I."/>
            <person name="Kim S."/>
            <person name="Choi T."/>
            <person name="Kim D."/>
            <person name="Ryu S."/>
            <person name="Kim W."/>
        </authorList>
    </citation>
    <scope>NUCLEOTIDE SEQUENCE [LARGE SCALE GENOMIC DNA]</scope>
    <source>
        <tissue evidence="2">Muscle</tissue>
    </source>
</reference>
<dbReference type="Proteomes" id="UP000324222">
    <property type="component" value="Unassembled WGS sequence"/>
</dbReference>
<dbReference type="AlphaFoldDB" id="A0A5B7J5Z7"/>
<evidence type="ECO:0000313" key="3">
    <source>
        <dbReference type="Proteomes" id="UP000324222"/>
    </source>
</evidence>
<gene>
    <name evidence="2" type="ORF">E2C01_087202</name>
</gene>
<dbReference type="EMBL" id="VSRR010090200">
    <property type="protein sequence ID" value="MPC92130.1"/>
    <property type="molecule type" value="Genomic_DNA"/>
</dbReference>
<sequence>MSQRCGAAAERRARRAGESPLCTEGRPWWGVAGCRVLGAGAGVGGVMAVRPKLLLDMAGQRLDSSFASHC</sequence>
<evidence type="ECO:0000313" key="2">
    <source>
        <dbReference type="EMBL" id="MPC92130.1"/>
    </source>
</evidence>
<accession>A0A5B7J5Z7</accession>
<name>A0A5B7J5Z7_PORTR</name>